<evidence type="ECO:0000313" key="2">
    <source>
        <dbReference type="EMBL" id="PXV88376.1"/>
    </source>
</evidence>
<dbReference type="GO" id="GO:0003677">
    <property type="term" value="F:DNA binding"/>
    <property type="evidence" value="ECO:0007669"/>
    <property type="project" value="InterPro"/>
</dbReference>
<dbReference type="RefSeq" id="WP_110291375.1">
    <property type="nucleotide sequence ID" value="NZ_QICS01000008.1"/>
</dbReference>
<dbReference type="Proteomes" id="UP000247523">
    <property type="component" value="Unassembled WGS sequence"/>
</dbReference>
<organism evidence="2 3">
    <name type="scientific">Lachnotalea glycerini</name>
    <dbReference type="NCBI Taxonomy" id="1763509"/>
    <lineage>
        <taxon>Bacteria</taxon>
        <taxon>Bacillati</taxon>
        <taxon>Bacillota</taxon>
        <taxon>Clostridia</taxon>
        <taxon>Lachnospirales</taxon>
        <taxon>Lachnospiraceae</taxon>
        <taxon>Lachnotalea</taxon>
    </lineage>
</organism>
<comment type="caution">
    <text evidence="2">The sequence shown here is derived from an EMBL/GenBank/DDBJ whole genome shotgun (WGS) entry which is preliminary data.</text>
</comment>
<evidence type="ECO:0000313" key="3">
    <source>
        <dbReference type="Proteomes" id="UP000247523"/>
    </source>
</evidence>
<evidence type="ECO:0000259" key="1">
    <source>
        <dbReference type="PROSITE" id="PS50943"/>
    </source>
</evidence>
<dbReference type="PROSITE" id="PS50943">
    <property type="entry name" value="HTH_CROC1"/>
    <property type="match status" value="1"/>
</dbReference>
<name>A0A318ELH2_9FIRM</name>
<dbReference type="CDD" id="cd00093">
    <property type="entry name" value="HTH_XRE"/>
    <property type="match status" value="1"/>
</dbReference>
<dbReference type="SUPFAM" id="SSF47413">
    <property type="entry name" value="lambda repressor-like DNA-binding domains"/>
    <property type="match status" value="1"/>
</dbReference>
<reference evidence="2 3" key="1">
    <citation type="submission" date="2018-05" db="EMBL/GenBank/DDBJ databases">
        <title>Genomic Encyclopedia of Type Strains, Phase IV (KMG-IV): sequencing the most valuable type-strain genomes for metagenomic binning, comparative biology and taxonomic classification.</title>
        <authorList>
            <person name="Goeker M."/>
        </authorList>
    </citation>
    <scope>NUCLEOTIDE SEQUENCE [LARGE SCALE GENOMIC DNA]</scope>
    <source>
        <strain evidence="2 3">DSM 28816</strain>
    </source>
</reference>
<accession>A0A318ELH2</accession>
<protein>
    <submittedName>
        <fullName evidence="2">Helix-turn-helix protein</fullName>
    </submittedName>
</protein>
<dbReference type="AlphaFoldDB" id="A0A318ELH2"/>
<dbReference type="InterPro" id="IPR010982">
    <property type="entry name" value="Lambda_DNA-bd_dom_sf"/>
</dbReference>
<sequence>MKVGNTAKRLKEIMEERNLKQIDILNLAQPICEKFNTKLSKSDLSQYVSGRVEPGQDKLSILSLALNVSEAWLMGYEVPKTPVIIEMHKKNNNVLKRLSTYMNSEIELNLLKEFDKLNMEGKAEAVNRVSDLTYIPQYTEQNIVSLEEKKESKKKYEPTEEDIKSLVARNGKKITREQAYDLVSLLFSVDDDEE</sequence>
<gene>
    <name evidence="2" type="ORF">C8E03_108103</name>
</gene>
<dbReference type="EMBL" id="QICS01000008">
    <property type="protein sequence ID" value="PXV88376.1"/>
    <property type="molecule type" value="Genomic_DNA"/>
</dbReference>
<dbReference type="InterPro" id="IPR001387">
    <property type="entry name" value="Cro/C1-type_HTH"/>
</dbReference>
<proteinExistence type="predicted"/>
<feature type="domain" description="HTH cro/C1-type" evidence="1">
    <location>
        <begin position="39"/>
        <end position="73"/>
    </location>
</feature>
<dbReference type="Gene3D" id="1.10.260.40">
    <property type="entry name" value="lambda repressor-like DNA-binding domains"/>
    <property type="match status" value="1"/>
</dbReference>